<sequence>MVMFHGEHCPACKAAYPAFAEASRKGIGLVSFGHVDCSSNSLLSYRFKIRAIPTFIVFHPGGETSFRAFSRTASSFLNGALSYLPDFSVPANATWIDFKNHPENNNMNAIVYLTDRWSIPDDWKTLAFNFSTYPNLTFGYANDRHTKKEFTEVIKENQIGIDLKKEFSKTKDLIIFVKNGSATRYDGKFVFRRLQSEIYRHFNLARKIYEKPQEKLSTKVDFIAMCYNKQRYCVVDTTNFNNKESNLYLSNALKNISKSEKYKNQPFRFLICGKTCPSVNMKSKCVYIFNKNKDEMLEISLEQFDDINNPNNQKEIEKIVSENLDKVLSNEVKWHPSVFAYAQNHASKQSEL</sequence>
<evidence type="ECO:0000313" key="3">
    <source>
        <dbReference type="Proteomes" id="UP001470230"/>
    </source>
</evidence>
<dbReference type="SUPFAM" id="SSF52833">
    <property type="entry name" value="Thioredoxin-like"/>
    <property type="match status" value="1"/>
</dbReference>
<organism evidence="2 3">
    <name type="scientific">Tritrichomonas musculus</name>
    <dbReference type="NCBI Taxonomy" id="1915356"/>
    <lineage>
        <taxon>Eukaryota</taxon>
        <taxon>Metamonada</taxon>
        <taxon>Parabasalia</taxon>
        <taxon>Tritrichomonadida</taxon>
        <taxon>Tritrichomonadidae</taxon>
        <taxon>Tritrichomonas</taxon>
    </lineage>
</organism>
<evidence type="ECO:0000259" key="1">
    <source>
        <dbReference type="Pfam" id="PF00085"/>
    </source>
</evidence>
<feature type="domain" description="Thioredoxin" evidence="1">
    <location>
        <begin position="2"/>
        <end position="64"/>
    </location>
</feature>
<evidence type="ECO:0000313" key="2">
    <source>
        <dbReference type="EMBL" id="KAK8899351.1"/>
    </source>
</evidence>
<dbReference type="InterPro" id="IPR013766">
    <property type="entry name" value="Thioredoxin_domain"/>
</dbReference>
<protein>
    <recommendedName>
        <fullName evidence="1">Thioredoxin domain-containing protein</fullName>
    </recommendedName>
</protein>
<dbReference type="InterPro" id="IPR036249">
    <property type="entry name" value="Thioredoxin-like_sf"/>
</dbReference>
<dbReference type="Pfam" id="PF00085">
    <property type="entry name" value="Thioredoxin"/>
    <property type="match status" value="1"/>
</dbReference>
<dbReference type="Proteomes" id="UP001470230">
    <property type="component" value="Unassembled WGS sequence"/>
</dbReference>
<comment type="caution">
    <text evidence="2">The sequence shown here is derived from an EMBL/GenBank/DDBJ whole genome shotgun (WGS) entry which is preliminary data.</text>
</comment>
<dbReference type="Gene3D" id="3.40.30.10">
    <property type="entry name" value="Glutaredoxin"/>
    <property type="match status" value="1"/>
</dbReference>
<name>A0ABR2L7L4_9EUKA</name>
<accession>A0ABR2L7L4</accession>
<dbReference type="PANTHER" id="PTHR45184:SF1">
    <property type="entry name" value="DNAJ PROTEIN ERDJ3A"/>
    <property type="match status" value="1"/>
</dbReference>
<proteinExistence type="predicted"/>
<reference evidence="2 3" key="1">
    <citation type="submission" date="2024-04" db="EMBL/GenBank/DDBJ databases">
        <title>Tritrichomonas musculus Genome.</title>
        <authorList>
            <person name="Alves-Ferreira E."/>
            <person name="Grigg M."/>
            <person name="Lorenzi H."/>
            <person name="Galac M."/>
        </authorList>
    </citation>
    <scope>NUCLEOTIDE SEQUENCE [LARGE SCALE GENOMIC DNA]</scope>
    <source>
        <strain evidence="2 3">EAF2021</strain>
    </source>
</reference>
<dbReference type="EMBL" id="JAPFFF010000001">
    <property type="protein sequence ID" value="KAK8899351.1"/>
    <property type="molecule type" value="Genomic_DNA"/>
</dbReference>
<dbReference type="CDD" id="cd02947">
    <property type="entry name" value="TRX_family"/>
    <property type="match status" value="1"/>
</dbReference>
<dbReference type="PANTHER" id="PTHR45184">
    <property type="entry name" value="DNAJ PROTEIN ERDJ3A"/>
    <property type="match status" value="1"/>
</dbReference>
<keyword evidence="3" id="KW-1185">Reference proteome</keyword>
<dbReference type="InterPro" id="IPR052842">
    <property type="entry name" value="ER_Co-chaperone"/>
</dbReference>
<gene>
    <name evidence="2" type="ORF">M9Y10_001665</name>
</gene>